<evidence type="ECO:0000313" key="2">
    <source>
        <dbReference type="Proteomes" id="UP000015347"/>
    </source>
</evidence>
<dbReference type="STRING" id="1123237.Salmuc_00603"/>
<keyword evidence="2" id="KW-1185">Reference proteome</keyword>
<dbReference type="RefSeq" id="WP_020041095.1">
    <property type="nucleotide sequence ID" value="NZ_KE557273.1"/>
</dbReference>
<protein>
    <submittedName>
        <fullName evidence="1">Alkaline phosphatase</fullName>
        <ecNumber evidence="1">3.1.3.1</ecNumber>
    </submittedName>
</protein>
<reference evidence="2" key="1">
    <citation type="journal article" date="2014" name="Stand. Genomic Sci.">
        <title>Genome sequence of the exopolysaccharide-producing Salipiger mucosus type strain (DSM 16094(T)), a moderately halophilic member of the Roseobacter clade.</title>
        <authorList>
            <person name="Riedel T."/>
            <person name="Spring S."/>
            <person name="Fiebig A."/>
            <person name="Petersen J."/>
            <person name="Kyrpides N.C."/>
            <person name="Goker M."/>
            <person name="Klenk H.P."/>
        </authorList>
    </citation>
    <scope>NUCLEOTIDE SEQUENCE [LARGE SCALE GENOMIC DNA]</scope>
    <source>
        <strain evidence="2">DSM 16094</strain>
    </source>
</reference>
<evidence type="ECO:0000313" key="1">
    <source>
        <dbReference type="EMBL" id="EPX85006.1"/>
    </source>
</evidence>
<dbReference type="EMBL" id="APVH01000011">
    <property type="protein sequence ID" value="EPX85006.1"/>
    <property type="molecule type" value="Genomic_DNA"/>
</dbReference>
<dbReference type="Proteomes" id="UP000015347">
    <property type="component" value="Unassembled WGS sequence"/>
</dbReference>
<dbReference type="InterPro" id="IPR011049">
    <property type="entry name" value="Serralysin-like_metalloprot_C"/>
</dbReference>
<dbReference type="AlphaFoldDB" id="S9QUF5"/>
<dbReference type="Gene3D" id="2.150.10.10">
    <property type="entry name" value="Serralysin-like metalloprotease, C-terminal"/>
    <property type="match status" value="1"/>
</dbReference>
<name>S9QUF5_9RHOB</name>
<gene>
    <name evidence="1" type="ORF">Salmuc_00603</name>
</gene>
<sequence length="120" mass="12947">MVQSIEEAGTVFRFSVNLEVEDRDDPVRVDVVFEGSDFTFVGDGPDGIEISRFDTDITQGFKQAFSWISDAGFSGTAGELGYRQEAGLTIVQADRDGDPAPNFEIALCGAVALTEGDFLI</sequence>
<organism evidence="1 2">
    <name type="scientific">Salipiger mucosus DSM 16094</name>
    <dbReference type="NCBI Taxonomy" id="1123237"/>
    <lineage>
        <taxon>Bacteria</taxon>
        <taxon>Pseudomonadati</taxon>
        <taxon>Pseudomonadota</taxon>
        <taxon>Alphaproteobacteria</taxon>
        <taxon>Rhodobacterales</taxon>
        <taxon>Roseobacteraceae</taxon>
        <taxon>Salipiger</taxon>
    </lineage>
</organism>
<dbReference type="GO" id="GO:0004035">
    <property type="term" value="F:alkaline phosphatase activity"/>
    <property type="evidence" value="ECO:0007669"/>
    <property type="project" value="UniProtKB-EC"/>
</dbReference>
<dbReference type="HOGENOM" id="CLU_2048084_0_0_5"/>
<proteinExistence type="predicted"/>
<dbReference type="OrthoDB" id="7835834at2"/>
<comment type="caution">
    <text evidence="1">The sequence shown here is derived from an EMBL/GenBank/DDBJ whole genome shotgun (WGS) entry which is preliminary data.</text>
</comment>
<keyword evidence="1" id="KW-0378">Hydrolase</keyword>
<accession>S9QUF5</accession>
<dbReference type="EC" id="3.1.3.1" evidence="1"/>